<dbReference type="InterPro" id="IPR022500">
    <property type="entry name" value="PRTRC_ThiF"/>
</dbReference>
<evidence type="ECO:0000313" key="2">
    <source>
        <dbReference type="EMBL" id="MBB3121713.1"/>
    </source>
</evidence>
<dbReference type="GO" id="GO:0005737">
    <property type="term" value="C:cytoplasm"/>
    <property type="evidence" value="ECO:0007669"/>
    <property type="project" value="TreeGrafter"/>
</dbReference>
<dbReference type="RefSeq" id="WP_371871767.1">
    <property type="nucleotide sequence ID" value="NZ_JACHXD010000019.1"/>
</dbReference>
<evidence type="ECO:0000259" key="1">
    <source>
        <dbReference type="Pfam" id="PF00899"/>
    </source>
</evidence>
<dbReference type="InterPro" id="IPR035985">
    <property type="entry name" value="Ubiquitin-activating_enz"/>
</dbReference>
<dbReference type="Proteomes" id="UP000541535">
    <property type="component" value="Unassembled WGS sequence"/>
</dbReference>
<accession>A0A7W5BEW6</accession>
<dbReference type="Gene3D" id="3.40.50.720">
    <property type="entry name" value="NAD(P)-binding Rossmann-like Domain"/>
    <property type="match status" value="1"/>
</dbReference>
<dbReference type="PANTHER" id="PTHR10953:SF247">
    <property type="entry name" value="SLL6053 PROTEIN"/>
    <property type="match status" value="1"/>
</dbReference>
<reference evidence="2 3" key="1">
    <citation type="submission" date="2020-08" db="EMBL/GenBank/DDBJ databases">
        <title>Genomic Encyclopedia of Type Strains, Phase III (KMG-III): the genomes of soil and plant-associated and newly described type strains.</title>
        <authorList>
            <person name="Whitman W."/>
        </authorList>
    </citation>
    <scope>NUCLEOTIDE SEQUENCE [LARGE SCALE GENOMIC DNA]</scope>
    <source>
        <strain evidence="2 3">CECT 8897</strain>
    </source>
</reference>
<dbReference type="GO" id="GO:0008641">
    <property type="term" value="F:ubiquitin-like modifier activating enzyme activity"/>
    <property type="evidence" value="ECO:0007669"/>
    <property type="project" value="InterPro"/>
</dbReference>
<dbReference type="AlphaFoldDB" id="A0A7W5BEW6"/>
<dbReference type="Pfam" id="PF00899">
    <property type="entry name" value="ThiF"/>
    <property type="match status" value="1"/>
</dbReference>
<comment type="caution">
    <text evidence="2">The sequence shown here is derived from an EMBL/GenBank/DDBJ whole genome shotgun (WGS) entry which is preliminary data.</text>
</comment>
<sequence>MDQRPHRIDAALLTRRVTVHLAGVGGNGAQMAGCLARLDIAMRALGHPDGLHLTAFDPDTVSEANVGRQLYGPADIGQHKAVLTITRLNHFYGLDWEAVPDTIESTWERTAPYGNRCADFLISCVDSRAARRAMHAFAFSGEHYRYWLDLGNREADGQVVLGQPPSHGKTDATRLPCVTERYPELLDATMVEDTRPSCSVRLSLASQGLFINDLVVRYGAQLLYELFSTGGLSSHGTVCNLATGRSAAMPVAR</sequence>
<dbReference type="InterPro" id="IPR045886">
    <property type="entry name" value="ThiF/MoeB/HesA"/>
</dbReference>
<dbReference type="CDD" id="cd01483">
    <property type="entry name" value="E1_enzyme_family"/>
    <property type="match status" value="1"/>
</dbReference>
<dbReference type="GO" id="GO:0004792">
    <property type="term" value="F:thiosulfate-cyanide sulfurtransferase activity"/>
    <property type="evidence" value="ECO:0007669"/>
    <property type="project" value="TreeGrafter"/>
</dbReference>
<dbReference type="EMBL" id="JACHXD010000019">
    <property type="protein sequence ID" value="MBB3121713.1"/>
    <property type="molecule type" value="Genomic_DNA"/>
</dbReference>
<proteinExistence type="predicted"/>
<dbReference type="NCBIfam" id="TIGR03736">
    <property type="entry name" value="PRTRC_ThiF"/>
    <property type="match status" value="1"/>
</dbReference>
<protein>
    <submittedName>
        <fullName evidence="2">PRTRC genetic system ThiF family protein</fullName>
    </submittedName>
</protein>
<dbReference type="GO" id="GO:0016779">
    <property type="term" value="F:nucleotidyltransferase activity"/>
    <property type="evidence" value="ECO:0007669"/>
    <property type="project" value="TreeGrafter"/>
</dbReference>
<dbReference type="InterPro" id="IPR000594">
    <property type="entry name" value="ThiF_NAD_FAD-bd"/>
</dbReference>
<dbReference type="PANTHER" id="PTHR10953">
    <property type="entry name" value="UBIQUITIN-ACTIVATING ENZYME E1"/>
    <property type="match status" value="1"/>
</dbReference>
<organism evidence="2 3">
    <name type="scientific">Pseudoduganella violacea</name>
    <dbReference type="NCBI Taxonomy" id="1715466"/>
    <lineage>
        <taxon>Bacteria</taxon>
        <taxon>Pseudomonadati</taxon>
        <taxon>Pseudomonadota</taxon>
        <taxon>Betaproteobacteria</taxon>
        <taxon>Burkholderiales</taxon>
        <taxon>Oxalobacteraceae</taxon>
        <taxon>Telluria group</taxon>
        <taxon>Pseudoduganella</taxon>
    </lineage>
</organism>
<feature type="domain" description="THIF-type NAD/FAD binding fold" evidence="1">
    <location>
        <begin position="15"/>
        <end position="201"/>
    </location>
</feature>
<evidence type="ECO:0000313" key="3">
    <source>
        <dbReference type="Proteomes" id="UP000541535"/>
    </source>
</evidence>
<gene>
    <name evidence="2" type="ORF">FHS03_004805</name>
</gene>
<name>A0A7W5BEW6_9BURK</name>
<dbReference type="SUPFAM" id="SSF69572">
    <property type="entry name" value="Activating enzymes of the ubiquitin-like proteins"/>
    <property type="match status" value="1"/>
</dbReference>
<keyword evidence="3" id="KW-1185">Reference proteome</keyword>